<keyword evidence="4" id="KW-1185">Reference proteome</keyword>
<dbReference type="Pfam" id="PF13173">
    <property type="entry name" value="AAA_14"/>
    <property type="match status" value="1"/>
</dbReference>
<reference evidence="3" key="1">
    <citation type="submission" date="2021-06" db="EMBL/GenBank/DDBJ databases">
        <title>44 bacteria genomes isolated from Dapeng, Shenzhen.</title>
        <authorList>
            <person name="Zheng W."/>
            <person name="Yu S."/>
            <person name="Huang Y."/>
        </authorList>
    </citation>
    <scope>NUCLEOTIDE SEQUENCE</scope>
    <source>
        <strain evidence="3">DP5N28-2</strain>
    </source>
</reference>
<organism evidence="3 4">
    <name type="scientific">Membranihabitans marinus</name>
    <dbReference type="NCBI Taxonomy" id="1227546"/>
    <lineage>
        <taxon>Bacteria</taxon>
        <taxon>Pseudomonadati</taxon>
        <taxon>Bacteroidota</taxon>
        <taxon>Saprospiria</taxon>
        <taxon>Saprospirales</taxon>
        <taxon>Saprospiraceae</taxon>
        <taxon>Membranihabitans</taxon>
    </lineage>
</organism>
<dbReference type="PANTHER" id="PTHR43566">
    <property type="entry name" value="CONSERVED PROTEIN"/>
    <property type="match status" value="1"/>
</dbReference>
<dbReference type="Gene3D" id="3.40.50.300">
    <property type="entry name" value="P-loop containing nucleotide triphosphate hydrolases"/>
    <property type="match status" value="1"/>
</dbReference>
<feature type="domain" description="DUF4143" evidence="2">
    <location>
        <begin position="169"/>
        <end position="312"/>
    </location>
</feature>
<comment type="caution">
    <text evidence="3">The sequence shown here is derived from an EMBL/GenBank/DDBJ whole genome shotgun (WGS) entry which is preliminary data.</text>
</comment>
<dbReference type="InterPro" id="IPR025420">
    <property type="entry name" value="DUF4143"/>
</dbReference>
<protein>
    <submittedName>
        <fullName evidence="3">DUF4143 domain-containing protein</fullName>
    </submittedName>
</protein>
<evidence type="ECO:0000313" key="4">
    <source>
        <dbReference type="Proteomes" id="UP000753961"/>
    </source>
</evidence>
<dbReference type="EMBL" id="JAHVHU010000014">
    <property type="protein sequence ID" value="MBY5959429.1"/>
    <property type="molecule type" value="Genomic_DNA"/>
</dbReference>
<dbReference type="InterPro" id="IPR041682">
    <property type="entry name" value="AAA_14"/>
</dbReference>
<proteinExistence type="predicted"/>
<dbReference type="InterPro" id="IPR027417">
    <property type="entry name" value="P-loop_NTPase"/>
</dbReference>
<dbReference type="Proteomes" id="UP000753961">
    <property type="component" value="Unassembled WGS sequence"/>
</dbReference>
<name>A0A953LE01_9BACT</name>
<dbReference type="Pfam" id="PF13635">
    <property type="entry name" value="DUF4143"/>
    <property type="match status" value="1"/>
</dbReference>
<feature type="domain" description="AAA" evidence="1">
    <location>
        <begin position="16"/>
        <end position="92"/>
    </location>
</feature>
<gene>
    <name evidence="3" type="ORF">KUV50_14860</name>
</gene>
<dbReference type="PANTHER" id="PTHR43566:SF1">
    <property type="entry name" value="AAA+ ATPASE DOMAIN-CONTAINING PROTEIN"/>
    <property type="match status" value="1"/>
</dbReference>
<dbReference type="AlphaFoldDB" id="A0A953LE01"/>
<dbReference type="SUPFAM" id="SSF52540">
    <property type="entry name" value="P-loop containing nucleoside triphosphate hydrolases"/>
    <property type="match status" value="1"/>
</dbReference>
<evidence type="ECO:0000259" key="1">
    <source>
        <dbReference type="Pfam" id="PF13173"/>
    </source>
</evidence>
<evidence type="ECO:0000313" key="3">
    <source>
        <dbReference type="EMBL" id="MBY5959429.1"/>
    </source>
</evidence>
<accession>A0A953LE01</accession>
<evidence type="ECO:0000259" key="2">
    <source>
        <dbReference type="Pfam" id="PF13635"/>
    </source>
</evidence>
<sequence>MQDVNDNPENLLQYAGYFTRSAGDRFILLIDEVQYADNPSNLLKFLYDEYHTNLKIIATGSSSFYIDKNFGDSLIGRKRLIESSTLNFREFLQFTKNEDLLPELDRLSGIKKYKSVQRTKILSLLGNYLQFGGYPEVVLADSEQEKRIILENIATDVVKKDLIDSGMTDDLKYFQLMRFIAGQIGEQLNVNSLSRQLKLPYRKAENMIYVARKSFMIATLPPFFRNFRKEITKMEKVFILDPGLRNFLINDFRPITDRQDKGSVLENYFFRILWERHNSLNLHYWRTADKYEVDFIVEESRSRGMAYEVKWNGEAPLKQGQIVFTEEYPDFPITKVCWDHPGDGAVDILRFHG</sequence>